<evidence type="ECO:0000313" key="2">
    <source>
        <dbReference type="EMBL" id="CAB4223268.1"/>
    </source>
</evidence>
<accession>A0A6J5PIF1</accession>
<dbReference type="EMBL" id="LR797532">
    <property type="protein sequence ID" value="CAB4223268.1"/>
    <property type="molecule type" value="Genomic_DNA"/>
</dbReference>
<protein>
    <submittedName>
        <fullName evidence="1">Uncharacterized protein</fullName>
    </submittedName>
</protein>
<evidence type="ECO:0000313" key="1">
    <source>
        <dbReference type="EMBL" id="CAB4167424.1"/>
    </source>
</evidence>
<dbReference type="EMBL" id="LR796805">
    <property type="protein sequence ID" value="CAB4167424.1"/>
    <property type="molecule type" value="Genomic_DNA"/>
</dbReference>
<name>A0A6J5PIF1_9CAUD</name>
<reference evidence="1" key="1">
    <citation type="submission" date="2020-04" db="EMBL/GenBank/DDBJ databases">
        <authorList>
            <person name="Chiriac C."/>
            <person name="Salcher M."/>
            <person name="Ghai R."/>
            <person name="Kavagutti S V."/>
        </authorList>
    </citation>
    <scope>NUCLEOTIDE SEQUENCE</scope>
</reference>
<sequence length="149" mass="15662">MATQWTAGTTSGQVLTAATLNTIGAAWVDYTPTLTQSATVTKNITNARYCQIQKTVFVQVYLIGTSAGTAGNILKIGLPIAARAANSSTTGIGQFYDASTNIIYVMSAYLDSTTACAFLYQTGNPYGISPAITAASSDQFQMNITYEVA</sequence>
<gene>
    <name evidence="2" type="ORF">UFOVP1663_21</name>
    <name evidence="1" type="ORF">UFOVP871_21</name>
</gene>
<proteinExistence type="predicted"/>
<organism evidence="1">
    <name type="scientific">uncultured Caudovirales phage</name>
    <dbReference type="NCBI Taxonomy" id="2100421"/>
    <lineage>
        <taxon>Viruses</taxon>
        <taxon>Duplodnaviria</taxon>
        <taxon>Heunggongvirae</taxon>
        <taxon>Uroviricota</taxon>
        <taxon>Caudoviricetes</taxon>
        <taxon>Peduoviridae</taxon>
        <taxon>Maltschvirus</taxon>
        <taxon>Maltschvirus maltsch</taxon>
    </lineage>
</organism>